<dbReference type="InterPro" id="IPR036273">
    <property type="entry name" value="CRAL/TRIO_N_dom_sf"/>
</dbReference>
<protein>
    <recommendedName>
        <fullName evidence="2">CRAL-TRIO domain-containing protein</fullName>
    </recommendedName>
</protein>
<comment type="caution">
    <text evidence="3">The sequence shown here is derived from an EMBL/GenBank/DDBJ whole genome shotgun (WGS) entry which is preliminary data.</text>
</comment>
<feature type="domain" description="CRAL-TRIO" evidence="2">
    <location>
        <begin position="88"/>
        <end position="250"/>
    </location>
</feature>
<dbReference type="Gene3D" id="3.40.525.10">
    <property type="entry name" value="CRAL-TRIO lipid binding domain"/>
    <property type="match status" value="1"/>
</dbReference>
<dbReference type="CDD" id="cd00170">
    <property type="entry name" value="SEC14"/>
    <property type="match status" value="1"/>
</dbReference>
<dbReference type="InterPro" id="IPR011074">
    <property type="entry name" value="CRAL/TRIO_N_dom"/>
</dbReference>
<dbReference type="Pfam" id="PF00650">
    <property type="entry name" value="CRAL_TRIO"/>
    <property type="match status" value="1"/>
</dbReference>
<dbReference type="EMBL" id="JAIWQS010000002">
    <property type="protein sequence ID" value="KAJ8772481.1"/>
    <property type="molecule type" value="Genomic_DNA"/>
</dbReference>
<name>A0AAV8TZN7_9ROSI</name>
<dbReference type="SUPFAM" id="SSF46938">
    <property type="entry name" value="CRAL/TRIO N-terminal domain"/>
    <property type="match status" value="1"/>
</dbReference>
<dbReference type="SMART" id="SM01100">
    <property type="entry name" value="CRAL_TRIO_N"/>
    <property type="match status" value="1"/>
</dbReference>
<evidence type="ECO:0000313" key="3">
    <source>
        <dbReference type="EMBL" id="KAJ8772481.1"/>
    </source>
</evidence>
<dbReference type="SMART" id="SM00516">
    <property type="entry name" value="SEC14"/>
    <property type="match status" value="1"/>
</dbReference>
<evidence type="ECO:0000259" key="2">
    <source>
        <dbReference type="PROSITE" id="PS50191"/>
    </source>
</evidence>
<evidence type="ECO:0000256" key="1">
    <source>
        <dbReference type="SAM" id="MobiDB-lite"/>
    </source>
</evidence>
<dbReference type="InterPro" id="IPR036865">
    <property type="entry name" value="CRAL-TRIO_dom_sf"/>
</dbReference>
<accession>A0AAV8TZN7</accession>
<feature type="compositionally biased region" description="Polar residues" evidence="1">
    <location>
        <begin position="1"/>
        <end position="12"/>
    </location>
</feature>
<dbReference type="Gene3D" id="1.10.8.20">
    <property type="entry name" value="N-terminal domain of phosphatidylinositol transfer protein sec14p"/>
    <property type="match status" value="1"/>
</dbReference>
<sequence>MEFCRVTSQNKESGFDHDESEMNEVEQRKIGLVRALVTKEDPSSKDVDGRVIRRFLRARDLDVEKASAMFSKYRKWRQEFVPNGPFSPSEIQNEIAQNKMFLQGSDKKGRPIIVVLGARHFKNKAGVDEFKRFVVFGLDKACARTPPNQEKFVCIGDLRGWGFANSDIRGYLAALSIVQDYYPERLGKMYIVHAPYIFMKVWKVVYPFIDKNTREKIVFVEDKLLKSTFLEDIEESQIPEIYGGQLPLVPIHEA</sequence>
<dbReference type="PANTHER" id="PTHR46277:SF19">
    <property type="entry name" value="RANDOM SLUG PROTEIN 5-LIKE"/>
    <property type="match status" value="1"/>
</dbReference>
<dbReference type="Proteomes" id="UP001159364">
    <property type="component" value="Linkage Group LG02"/>
</dbReference>
<reference evidence="3 4" key="1">
    <citation type="submission" date="2021-09" db="EMBL/GenBank/DDBJ databases">
        <title>Genomic insights and catalytic innovation underlie evolution of tropane alkaloids biosynthesis.</title>
        <authorList>
            <person name="Wang Y.-J."/>
            <person name="Tian T."/>
            <person name="Huang J.-P."/>
            <person name="Huang S.-X."/>
        </authorList>
    </citation>
    <scope>NUCLEOTIDE SEQUENCE [LARGE SCALE GENOMIC DNA]</scope>
    <source>
        <strain evidence="3">KIB-2018</strain>
        <tissue evidence="3">Leaf</tissue>
    </source>
</reference>
<evidence type="ECO:0000313" key="4">
    <source>
        <dbReference type="Proteomes" id="UP001159364"/>
    </source>
</evidence>
<dbReference type="InterPro" id="IPR001251">
    <property type="entry name" value="CRAL-TRIO_dom"/>
</dbReference>
<feature type="region of interest" description="Disordered" evidence="1">
    <location>
        <begin position="1"/>
        <end position="20"/>
    </location>
</feature>
<dbReference type="PROSITE" id="PS50191">
    <property type="entry name" value="CRAL_TRIO"/>
    <property type="match status" value="1"/>
</dbReference>
<dbReference type="AlphaFoldDB" id="A0AAV8TZN7"/>
<keyword evidence="4" id="KW-1185">Reference proteome</keyword>
<dbReference type="PANTHER" id="PTHR46277">
    <property type="entry name" value="OS03G0850700 PROTEIN"/>
    <property type="match status" value="1"/>
</dbReference>
<gene>
    <name evidence="3" type="ORF">K2173_027658</name>
</gene>
<organism evidence="3 4">
    <name type="scientific">Erythroxylum novogranatense</name>
    <dbReference type="NCBI Taxonomy" id="1862640"/>
    <lineage>
        <taxon>Eukaryota</taxon>
        <taxon>Viridiplantae</taxon>
        <taxon>Streptophyta</taxon>
        <taxon>Embryophyta</taxon>
        <taxon>Tracheophyta</taxon>
        <taxon>Spermatophyta</taxon>
        <taxon>Magnoliopsida</taxon>
        <taxon>eudicotyledons</taxon>
        <taxon>Gunneridae</taxon>
        <taxon>Pentapetalae</taxon>
        <taxon>rosids</taxon>
        <taxon>fabids</taxon>
        <taxon>Malpighiales</taxon>
        <taxon>Erythroxylaceae</taxon>
        <taxon>Erythroxylum</taxon>
    </lineage>
</organism>
<dbReference type="SUPFAM" id="SSF52087">
    <property type="entry name" value="CRAL/TRIO domain"/>
    <property type="match status" value="1"/>
</dbReference>
<proteinExistence type="predicted"/>